<dbReference type="AlphaFoldDB" id="A0A2I0IYH5"/>
<accession>A0A2I0IYH5</accession>
<dbReference type="GO" id="GO:0009451">
    <property type="term" value="P:RNA modification"/>
    <property type="evidence" value="ECO:0007669"/>
    <property type="project" value="InterPro"/>
</dbReference>
<dbReference type="PANTHER" id="PTHR47926">
    <property type="entry name" value="PENTATRICOPEPTIDE REPEAT-CONTAINING PROTEIN"/>
    <property type="match status" value="1"/>
</dbReference>
<evidence type="ECO:0000313" key="4">
    <source>
        <dbReference type="EMBL" id="PKI48730.1"/>
    </source>
</evidence>
<dbReference type="Pfam" id="PF14432">
    <property type="entry name" value="DYW_deaminase"/>
    <property type="match status" value="1"/>
</dbReference>
<dbReference type="GO" id="GO:0008270">
    <property type="term" value="F:zinc ion binding"/>
    <property type="evidence" value="ECO:0007669"/>
    <property type="project" value="InterPro"/>
</dbReference>
<dbReference type="InterPro" id="IPR046848">
    <property type="entry name" value="E_motif"/>
</dbReference>
<dbReference type="InterPro" id="IPR002885">
    <property type="entry name" value="PPR_rpt"/>
</dbReference>
<dbReference type="EMBL" id="PGOL01002347">
    <property type="protein sequence ID" value="PKI48730.1"/>
    <property type="molecule type" value="Genomic_DNA"/>
</dbReference>
<keyword evidence="5" id="KW-1185">Reference proteome</keyword>
<comment type="similarity">
    <text evidence="1">Belongs to the PPR family. PCMP-H subfamily.</text>
</comment>
<evidence type="ECO:0000313" key="5">
    <source>
        <dbReference type="Proteomes" id="UP000233551"/>
    </source>
</evidence>
<name>A0A2I0IYH5_PUNGR</name>
<dbReference type="FunFam" id="1.25.40.10:FF:000366">
    <property type="entry name" value="Pentatricopeptide (PPR) repeat-containing protein"/>
    <property type="match status" value="1"/>
</dbReference>
<proteinExistence type="inferred from homology"/>
<dbReference type="PANTHER" id="PTHR47926:SF373">
    <property type="entry name" value="TETRATRICOPEPTIDE-LIKE HELICAL DOMAIN SUPERFAMILY, DYW DOMAIN-CONTAINING PROTEIN"/>
    <property type="match status" value="1"/>
</dbReference>
<comment type="caution">
    <text evidence="4">The sequence shown here is derived from an EMBL/GenBank/DDBJ whole genome shotgun (WGS) entry which is preliminary data.</text>
</comment>
<dbReference type="GO" id="GO:0003723">
    <property type="term" value="F:RNA binding"/>
    <property type="evidence" value="ECO:0007669"/>
    <property type="project" value="InterPro"/>
</dbReference>
<dbReference type="InterPro" id="IPR011990">
    <property type="entry name" value="TPR-like_helical_dom_sf"/>
</dbReference>
<dbReference type="Pfam" id="PF20431">
    <property type="entry name" value="E_motif"/>
    <property type="match status" value="1"/>
</dbReference>
<reference evidence="4 5" key="1">
    <citation type="submission" date="2017-11" db="EMBL/GenBank/DDBJ databases">
        <title>De-novo sequencing of pomegranate (Punica granatum L.) genome.</title>
        <authorList>
            <person name="Akparov Z."/>
            <person name="Amiraslanov A."/>
            <person name="Hajiyeva S."/>
            <person name="Abbasov M."/>
            <person name="Kaur K."/>
            <person name="Hamwieh A."/>
            <person name="Solovyev V."/>
            <person name="Salamov A."/>
            <person name="Braich B."/>
            <person name="Kosarev P."/>
            <person name="Mahmoud A."/>
            <person name="Hajiyev E."/>
            <person name="Babayeva S."/>
            <person name="Izzatullayeva V."/>
            <person name="Mammadov A."/>
            <person name="Mammadov A."/>
            <person name="Sharifova S."/>
            <person name="Ojaghi J."/>
            <person name="Eynullazada K."/>
            <person name="Bayramov B."/>
            <person name="Abdulazimova A."/>
            <person name="Shahmuradov I."/>
        </authorList>
    </citation>
    <scope>NUCLEOTIDE SEQUENCE [LARGE SCALE GENOMIC DNA]</scope>
    <source>
        <strain evidence="5">cv. AG2017</strain>
        <tissue evidence="4">Leaf</tissue>
    </source>
</reference>
<dbReference type="InterPro" id="IPR046849">
    <property type="entry name" value="E2_motif"/>
</dbReference>
<dbReference type="Pfam" id="PF20430">
    <property type="entry name" value="Eplus_motif"/>
    <property type="match status" value="1"/>
</dbReference>
<dbReference type="STRING" id="22663.A0A2I0IYH5"/>
<evidence type="ECO:0000256" key="1">
    <source>
        <dbReference type="ARBA" id="ARBA00006643"/>
    </source>
</evidence>
<dbReference type="Pfam" id="PF01535">
    <property type="entry name" value="PPR"/>
    <property type="match status" value="1"/>
</dbReference>
<dbReference type="InterPro" id="IPR046960">
    <property type="entry name" value="PPR_At4g14850-like_plant"/>
</dbReference>
<dbReference type="Proteomes" id="UP000233551">
    <property type="component" value="Unassembled WGS sequence"/>
</dbReference>
<feature type="domain" description="DYW" evidence="3">
    <location>
        <begin position="138"/>
        <end position="230"/>
    </location>
</feature>
<organism evidence="4 5">
    <name type="scientific">Punica granatum</name>
    <name type="common">Pomegranate</name>
    <dbReference type="NCBI Taxonomy" id="22663"/>
    <lineage>
        <taxon>Eukaryota</taxon>
        <taxon>Viridiplantae</taxon>
        <taxon>Streptophyta</taxon>
        <taxon>Embryophyta</taxon>
        <taxon>Tracheophyta</taxon>
        <taxon>Spermatophyta</taxon>
        <taxon>Magnoliopsida</taxon>
        <taxon>eudicotyledons</taxon>
        <taxon>Gunneridae</taxon>
        <taxon>Pentapetalae</taxon>
        <taxon>rosids</taxon>
        <taxon>malvids</taxon>
        <taxon>Myrtales</taxon>
        <taxon>Lythraceae</taxon>
        <taxon>Punica</taxon>
    </lineage>
</organism>
<dbReference type="InterPro" id="IPR032867">
    <property type="entry name" value="DYW_dom"/>
</dbReference>
<sequence length="230" mass="25919">MVDLLGRAGRVDEAYGFIKKMPVEPNERVWGALLSACRVHSNTDIGVKAADNLFQLVPEQSGYYVLLSNIYAKAGRWREVTNIRSLMKRKGIKKTPGISNVELGNKVHTFLAGDQFHSESKRIYQELDVLMGKMRELGYTPETDSTLHDVEDEDKEGHLAVHSEKLAVVFAILNTETRTAIRVTKNLRICGDCHVAIKLISKITQRGITVRDTNRFHHFANGDCSCGDYW</sequence>
<gene>
    <name evidence="4" type="ORF">CRG98_030871</name>
</gene>
<keyword evidence="2" id="KW-0677">Repeat</keyword>
<dbReference type="Gene3D" id="1.25.40.10">
    <property type="entry name" value="Tetratricopeptide repeat domain"/>
    <property type="match status" value="1"/>
</dbReference>
<evidence type="ECO:0000259" key="3">
    <source>
        <dbReference type="Pfam" id="PF14432"/>
    </source>
</evidence>
<protein>
    <recommendedName>
        <fullName evidence="3">DYW domain-containing protein</fullName>
    </recommendedName>
</protein>
<evidence type="ECO:0000256" key="2">
    <source>
        <dbReference type="ARBA" id="ARBA00022737"/>
    </source>
</evidence>